<organism evidence="11 12">
    <name type="scientific">Eubacterium barkeri</name>
    <name type="common">Clostridium barkeri</name>
    <dbReference type="NCBI Taxonomy" id="1528"/>
    <lineage>
        <taxon>Bacteria</taxon>
        <taxon>Bacillati</taxon>
        <taxon>Bacillota</taxon>
        <taxon>Clostridia</taxon>
        <taxon>Eubacteriales</taxon>
        <taxon>Eubacteriaceae</taxon>
        <taxon>Eubacterium</taxon>
    </lineage>
</organism>
<dbReference type="OrthoDB" id="9814402at2"/>
<dbReference type="NCBIfam" id="TIGR02395">
    <property type="entry name" value="rpoN_sigma"/>
    <property type="match status" value="1"/>
</dbReference>
<evidence type="ECO:0000256" key="5">
    <source>
        <dbReference type="ARBA" id="ARBA00023015"/>
    </source>
</evidence>
<dbReference type="Gene3D" id="1.10.10.60">
    <property type="entry name" value="Homeodomain-like"/>
    <property type="match status" value="1"/>
</dbReference>
<keyword evidence="7" id="KW-0238">DNA-binding</keyword>
<dbReference type="Gene3D" id="1.10.10.1330">
    <property type="entry name" value="RNA polymerase sigma-54 factor, core-binding domain"/>
    <property type="match status" value="1"/>
</dbReference>
<dbReference type="GO" id="GO:0016779">
    <property type="term" value="F:nucleotidyltransferase activity"/>
    <property type="evidence" value="ECO:0007669"/>
    <property type="project" value="UniProtKB-KW"/>
</dbReference>
<dbReference type="PANTHER" id="PTHR32248">
    <property type="entry name" value="RNA POLYMERASE SIGMA-54 FACTOR"/>
    <property type="match status" value="1"/>
</dbReference>
<dbReference type="PRINTS" id="PR00045">
    <property type="entry name" value="SIGMA54FCT"/>
</dbReference>
<evidence type="ECO:0000313" key="12">
    <source>
        <dbReference type="Proteomes" id="UP000199652"/>
    </source>
</evidence>
<evidence type="ECO:0000256" key="2">
    <source>
        <dbReference type="ARBA" id="ARBA00022478"/>
    </source>
</evidence>
<sequence length="473" mass="52698">MNKLEHQGSLSIEQSQKLVLTQQMRESIEILQMTCMELKQHIDQALLSNPLLEQDDAATENIEQNEAQTEERAESADQIEWEDYFQDGYEPSYAKGGGLADADESGFDFERIRYGGMDLYAHLKFQLKTSGTSADAKRNEICLHLIDCIDGDGYLFVDQEAAAQILGVTIHQVEDAIKTIQTFDPPGVGARNIGECLAIQLRELGLLTPTRQMLLGGYLLDIANNHFKKVAAATGLDEDAIAAFKMQLKELNPRPGCLFDAQEALEYVVPDGSIEWVDGKLLVHINDISAPRLTINRVYRRLLTNRDSCDAGTREYIKSNLDKALALVKNIDKRRETIRRIITVIGEVQEDYFLSRCEHLLPLTLAEVAEQADVHESTVSRAVRGKYIQTPKGIFALKDFFKRGYAAGNTAVSSDGICAMLRELIDGENPIKPLSDQKLTDALAERGIVIARRTVAKYREGMGIPAASGRKQH</sequence>
<dbReference type="InterPro" id="IPR007634">
    <property type="entry name" value="RNA_pol_sigma_54_DNA-bd"/>
</dbReference>
<dbReference type="GO" id="GO:0000428">
    <property type="term" value="C:DNA-directed RNA polymerase complex"/>
    <property type="evidence" value="ECO:0007669"/>
    <property type="project" value="UniProtKB-KW"/>
</dbReference>
<evidence type="ECO:0000256" key="7">
    <source>
        <dbReference type="ARBA" id="ARBA00023125"/>
    </source>
</evidence>
<proteinExistence type="inferred from homology"/>
<feature type="domain" description="RNA polymerase sigma factor 54 core-binding" evidence="10">
    <location>
        <begin position="111"/>
        <end position="299"/>
    </location>
</feature>
<keyword evidence="3" id="KW-0808">Transferase</keyword>
<feature type="domain" description="RNA polymerase sigma factor 54 DNA-binding" evidence="9">
    <location>
        <begin position="315"/>
        <end position="472"/>
    </location>
</feature>
<dbReference type="PANTHER" id="PTHR32248:SF4">
    <property type="entry name" value="RNA POLYMERASE SIGMA-54 FACTOR"/>
    <property type="match status" value="1"/>
</dbReference>
<dbReference type="InterPro" id="IPR007046">
    <property type="entry name" value="RNA_pol_sigma_54_core-bd"/>
</dbReference>
<dbReference type="PROSITE" id="PS50044">
    <property type="entry name" value="SIGMA54_3"/>
    <property type="match status" value="1"/>
</dbReference>
<evidence type="ECO:0000256" key="6">
    <source>
        <dbReference type="ARBA" id="ARBA00023082"/>
    </source>
</evidence>
<dbReference type="GO" id="GO:0001216">
    <property type="term" value="F:DNA-binding transcription activator activity"/>
    <property type="evidence" value="ECO:0007669"/>
    <property type="project" value="InterPro"/>
</dbReference>
<dbReference type="Pfam" id="PF04963">
    <property type="entry name" value="Sigma54_CBD"/>
    <property type="match status" value="1"/>
</dbReference>
<keyword evidence="12" id="KW-1185">Reference proteome</keyword>
<dbReference type="InterPro" id="IPR038709">
    <property type="entry name" value="RpoN_core-bd_sf"/>
</dbReference>
<dbReference type="Pfam" id="PF04552">
    <property type="entry name" value="Sigma54_DBD"/>
    <property type="match status" value="1"/>
</dbReference>
<dbReference type="Pfam" id="PF00309">
    <property type="entry name" value="Sigma54_AID"/>
    <property type="match status" value="1"/>
</dbReference>
<comment type="similarity">
    <text evidence="1">Belongs to the sigma-54 factor family.</text>
</comment>
<protein>
    <submittedName>
        <fullName evidence="11">RNA polymerase, sigma 54 subunit, RpoN/SigL</fullName>
    </submittedName>
</protein>
<keyword evidence="6" id="KW-0731">Sigma factor</keyword>
<accession>A0A1H3GVX6</accession>
<dbReference type="GO" id="GO:0006352">
    <property type="term" value="P:DNA-templated transcription initiation"/>
    <property type="evidence" value="ECO:0007669"/>
    <property type="project" value="InterPro"/>
</dbReference>
<dbReference type="Proteomes" id="UP000199652">
    <property type="component" value="Unassembled WGS sequence"/>
</dbReference>
<evidence type="ECO:0000259" key="9">
    <source>
        <dbReference type="Pfam" id="PF04552"/>
    </source>
</evidence>
<dbReference type="RefSeq" id="WP_090245835.1">
    <property type="nucleotide sequence ID" value="NZ_FNOU01000015.1"/>
</dbReference>
<keyword evidence="2" id="KW-0240">DNA-directed RNA polymerase</keyword>
<evidence type="ECO:0000259" key="10">
    <source>
        <dbReference type="Pfam" id="PF04963"/>
    </source>
</evidence>
<keyword evidence="5" id="KW-0805">Transcription regulation</keyword>
<keyword evidence="4" id="KW-0548">Nucleotidyltransferase</keyword>
<evidence type="ECO:0000256" key="3">
    <source>
        <dbReference type="ARBA" id="ARBA00022679"/>
    </source>
</evidence>
<name>A0A1H3GVX6_EUBBA</name>
<gene>
    <name evidence="11" type="ORF">SAMN04488579_11552</name>
</gene>
<evidence type="ECO:0000256" key="1">
    <source>
        <dbReference type="ARBA" id="ARBA00008798"/>
    </source>
</evidence>
<evidence type="ECO:0000256" key="4">
    <source>
        <dbReference type="ARBA" id="ARBA00022695"/>
    </source>
</evidence>
<dbReference type="PIRSF" id="PIRSF000774">
    <property type="entry name" value="RpoN"/>
    <property type="match status" value="1"/>
</dbReference>
<dbReference type="GO" id="GO:0016987">
    <property type="term" value="F:sigma factor activity"/>
    <property type="evidence" value="ECO:0007669"/>
    <property type="project" value="UniProtKB-KW"/>
</dbReference>
<dbReference type="STRING" id="1528.SAMN04488579_11552"/>
<keyword evidence="8" id="KW-0804">Transcription</keyword>
<dbReference type="EMBL" id="FNOU01000015">
    <property type="protein sequence ID" value="SDY07483.1"/>
    <property type="molecule type" value="Genomic_DNA"/>
</dbReference>
<dbReference type="PROSITE" id="PS00718">
    <property type="entry name" value="SIGMA54_2"/>
    <property type="match status" value="1"/>
</dbReference>
<dbReference type="InterPro" id="IPR000394">
    <property type="entry name" value="RNA_pol_sigma_54"/>
</dbReference>
<reference evidence="12" key="1">
    <citation type="submission" date="2016-10" db="EMBL/GenBank/DDBJ databases">
        <authorList>
            <person name="Varghese N."/>
            <person name="Submissions S."/>
        </authorList>
    </citation>
    <scope>NUCLEOTIDE SEQUENCE [LARGE SCALE GENOMIC DNA]</scope>
    <source>
        <strain evidence="12">VPI 5359</strain>
    </source>
</reference>
<evidence type="ECO:0000313" key="11">
    <source>
        <dbReference type="EMBL" id="SDY07483.1"/>
    </source>
</evidence>
<dbReference type="AlphaFoldDB" id="A0A1H3GVX6"/>
<dbReference type="GO" id="GO:0003677">
    <property type="term" value="F:DNA binding"/>
    <property type="evidence" value="ECO:0007669"/>
    <property type="project" value="UniProtKB-KW"/>
</dbReference>
<evidence type="ECO:0000256" key="8">
    <source>
        <dbReference type="ARBA" id="ARBA00023163"/>
    </source>
</evidence>